<evidence type="ECO:0000256" key="7">
    <source>
        <dbReference type="ARBA" id="ARBA00022827"/>
    </source>
</evidence>
<keyword evidence="6" id="KW-0479">Metal-binding</keyword>
<dbReference type="PROSITE" id="PS51318">
    <property type="entry name" value="TAT"/>
    <property type="match status" value="1"/>
</dbReference>
<dbReference type="InterPro" id="IPR006311">
    <property type="entry name" value="TAT_signal"/>
</dbReference>
<dbReference type="Pfam" id="PF02424">
    <property type="entry name" value="ApbE"/>
    <property type="match status" value="1"/>
</dbReference>
<evidence type="ECO:0000256" key="1">
    <source>
        <dbReference type="ARBA" id="ARBA00001946"/>
    </source>
</evidence>
<accession>A0ABT4VY73</accession>
<dbReference type="GO" id="GO:0016740">
    <property type="term" value="F:transferase activity"/>
    <property type="evidence" value="ECO:0007669"/>
    <property type="project" value="UniProtKB-KW"/>
</dbReference>
<dbReference type="PANTHER" id="PTHR30040:SF2">
    <property type="entry name" value="FAD:PROTEIN FMN TRANSFERASE"/>
    <property type="match status" value="1"/>
</dbReference>
<reference evidence="12 13" key="1">
    <citation type="submission" date="2023-01" db="EMBL/GenBank/DDBJ databases">
        <authorList>
            <person name="Yoon J.-W."/>
        </authorList>
    </citation>
    <scope>NUCLEOTIDE SEQUENCE [LARGE SCALE GENOMIC DNA]</scope>
    <source>
        <strain evidence="12 13">KMU-50</strain>
    </source>
</reference>
<dbReference type="Proteomes" id="UP001528040">
    <property type="component" value="Unassembled WGS sequence"/>
</dbReference>
<keyword evidence="8" id="KW-0460">Magnesium</keyword>
<dbReference type="InterPro" id="IPR024932">
    <property type="entry name" value="ApbE"/>
</dbReference>
<comment type="caution">
    <text evidence="12">The sequence shown here is derived from an EMBL/GenBank/DDBJ whole genome shotgun (WGS) entry which is preliminary data.</text>
</comment>
<organism evidence="12 13">
    <name type="scientific">Aliiroseovarius salicola</name>
    <dbReference type="NCBI Taxonomy" id="3009082"/>
    <lineage>
        <taxon>Bacteria</taxon>
        <taxon>Pseudomonadati</taxon>
        <taxon>Pseudomonadota</taxon>
        <taxon>Alphaproteobacteria</taxon>
        <taxon>Rhodobacterales</taxon>
        <taxon>Paracoccaceae</taxon>
        <taxon>Aliiroseovarius</taxon>
    </lineage>
</organism>
<comment type="catalytic activity">
    <reaction evidence="10">
        <text>L-threonyl-[protein] + FAD = FMN-L-threonyl-[protein] + AMP + H(+)</text>
        <dbReference type="Rhea" id="RHEA:36847"/>
        <dbReference type="Rhea" id="RHEA-COMP:11060"/>
        <dbReference type="Rhea" id="RHEA-COMP:11061"/>
        <dbReference type="ChEBI" id="CHEBI:15378"/>
        <dbReference type="ChEBI" id="CHEBI:30013"/>
        <dbReference type="ChEBI" id="CHEBI:57692"/>
        <dbReference type="ChEBI" id="CHEBI:74257"/>
        <dbReference type="ChEBI" id="CHEBI:456215"/>
        <dbReference type="EC" id="2.7.1.180"/>
    </reaction>
</comment>
<evidence type="ECO:0000256" key="10">
    <source>
        <dbReference type="ARBA" id="ARBA00048540"/>
    </source>
</evidence>
<evidence type="ECO:0000256" key="8">
    <source>
        <dbReference type="ARBA" id="ARBA00022842"/>
    </source>
</evidence>
<evidence type="ECO:0000313" key="12">
    <source>
        <dbReference type="EMBL" id="MDA5093124.1"/>
    </source>
</evidence>
<evidence type="ECO:0000256" key="2">
    <source>
        <dbReference type="ARBA" id="ARBA00011955"/>
    </source>
</evidence>
<feature type="chain" id="PRO_5046429594" description="FAD:protein FMN transferase" evidence="11">
    <location>
        <begin position="26"/>
        <end position="298"/>
    </location>
</feature>
<dbReference type="PANTHER" id="PTHR30040">
    <property type="entry name" value="THIAMINE BIOSYNTHESIS LIPOPROTEIN APBE"/>
    <property type="match status" value="1"/>
</dbReference>
<dbReference type="Gene3D" id="3.10.520.10">
    <property type="entry name" value="ApbE-like domains"/>
    <property type="match status" value="1"/>
</dbReference>
<evidence type="ECO:0000256" key="9">
    <source>
        <dbReference type="ARBA" id="ARBA00031306"/>
    </source>
</evidence>
<dbReference type="InterPro" id="IPR003374">
    <property type="entry name" value="ApbE-like_sf"/>
</dbReference>
<keyword evidence="4" id="KW-0285">Flavoprotein</keyword>
<dbReference type="EC" id="2.7.1.180" evidence="2"/>
<gene>
    <name evidence="12" type="ORF">O2N63_03395</name>
</gene>
<comment type="cofactor">
    <cofactor evidence="1">
        <name>Mg(2+)</name>
        <dbReference type="ChEBI" id="CHEBI:18420"/>
    </cofactor>
</comment>
<sequence length="298" mass="31802">MTSFNRRRFLAVTAAASLLPGGASASVARWNWHALGGPVSMQLSGMSDADAQPIFAAVEAELTRLEEIFSLYRTTSEVSRLNRDKRLENPSPELLHVLSLCDSLHQASAGAFDPTIQPLWQAYAKGGDPEAVKLARSQLGWDQLRFDTNEVRLTREGALTLNGIAQGEITDRIVVLLKDRGLQDVLVDMGEIAAVGHGPKGPWSIGVALPDGTLVHRLTASDRAVATSVPTAMTIGGDQPHILSPMGHAPVQHLVSVSASKAAVADGLSTALCLMDIQQTTTAIHAFPDARIEIQKPV</sequence>
<feature type="signal peptide" evidence="11">
    <location>
        <begin position="1"/>
        <end position="25"/>
    </location>
</feature>
<keyword evidence="11" id="KW-0732">Signal</keyword>
<evidence type="ECO:0000256" key="4">
    <source>
        <dbReference type="ARBA" id="ARBA00022630"/>
    </source>
</evidence>
<keyword evidence="13" id="KW-1185">Reference proteome</keyword>
<keyword evidence="7" id="KW-0274">FAD</keyword>
<evidence type="ECO:0000256" key="6">
    <source>
        <dbReference type="ARBA" id="ARBA00022723"/>
    </source>
</evidence>
<evidence type="ECO:0000256" key="3">
    <source>
        <dbReference type="ARBA" id="ARBA00016337"/>
    </source>
</evidence>
<dbReference type="RefSeq" id="WP_271052739.1">
    <property type="nucleotide sequence ID" value="NZ_JAQIIO010000001.1"/>
</dbReference>
<name>A0ABT4VY73_9RHOB</name>
<proteinExistence type="predicted"/>
<dbReference type="EMBL" id="JAQIIO010000001">
    <property type="protein sequence ID" value="MDA5093124.1"/>
    <property type="molecule type" value="Genomic_DNA"/>
</dbReference>
<protein>
    <recommendedName>
        <fullName evidence="3">FAD:protein FMN transferase</fullName>
        <ecNumber evidence="2">2.7.1.180</ecNumber>
    </recommendedName>
    <alternativeName>
        <fullName evidence="9">Flavin transferase</fullName>
    </alternativeName>
</protein>
<evidence type="ECO:0000313" key="13">
    <source>
        <dbReference type="Proteomes" id="UP001528040"/>
    </source>
</evidence>
<evidence type="ECO:0000256" key="11">
    <source>
        <dbReference type="SAM" id="SignalP"/>
    </source>
</evidence>
<dbReference type="SUPFAM" id="SSF143631">
    <property type="entry name" value="ApbE-like"/>
    <property type="match status" value="1"/>
</dbReference>
<evidence type="ECO:0000256" key="5">
    <source>
        <dbReference type="ARBA" id="ARBA00022679"/>
    </source>
</evidence>
<keyword evidence="5 12" id="KW-0808">Transferase</keyword>